<proteinExistence type="predicted"/>
<keyword evidence="4" id="KW-1185">Reference proteome</keyword>
<keyword evidence="2" id="KW-0472">Membrane</keyword>
<dbReference type="EMBL" id="LUGG01000015">
    <property type="protein sequence ID" value="OBZ69728.1"/>
    <property type="molecule type" value="Genomic_DNA"/>
</dbReference>
<organism evidence="3 4">
    <name type="scientific">Grifola frondosa</name>
    <name type="common">Maitake</name>
    <name type="synonym">Polyporus frondosus</name>
    <dbReference type="NCBI Taxonomy" id="5627"/>
    <lineage>
        <taxon>Eukaryota</taxon>
        <taxon>Fungi</taxon>
        <taxon>Dikarya</taxon>
        <taxon>Basidiomycota</taxon>
        <taxon>Agaricomycotina</taxon>
        <taxon>Agaricomycetes</taxon>
        <taxon>Polyporales</taxon>
        <taxon>Grifolaceae</taxon>
        <taxon>Grifola</taxon>
    </lineage>
</organism>
<feature type="region of interest" description="Disordered" evidence="1">
    <location>
        <begin position="66"/>
        <end position="88"/>
    </location>
</feature>
<dbReference type="Proteomes" id="UP000092993">
    <property type="component" value="Unassembled WGS sequence"/>
</dbReference>
<name>A0A1C7LZ26_GRIFR</name>
<evidence type="ECO:0000256" key="2">
    <source>
        <dbReference type="SAM" id="Phobius"/>
    </source>
</evidence>
<comment type="caution">
    <text evidence="3">The sequence shown here is derived from an EMBL/GenBank/DDBJ whole genome shotgun (WGS) entry which is preliminary data.</text>
</comment>
<evidence type="ECO:0000313" key="3">
    <source>
        <dbReference type="EMBL" id="OBZ69728.1"/>
    </source>
</evidence>
<gene>
    <name evidence="3" type="ORF">A0H81_10424</name>
</gene>
<accession>A0A1C7LZ26</accession>
<evidence type="ECO:0000256" key="1">
    <source>
        <dbReference type="SAM" id="MobiDB-lite"/>
    </source>
</evidence>
<sequence length="88" mass="9636">MSSQPNQLGSGEAGHWETTTQIRILNMHSCCSASYEFEPLFLLIGAHVVSVLIYVQRVARGHVPRRTLKIKQSSSPSDSPSPVGTSNR</sequence>
<evidence type="ECO:0000313" key="4">
    <source>
        <dbReference type="Proteomes" id="UP000092993"/>
    </source>
</evidence>
<dbReference type="PROSITE" id="PS50096">
    <property type="entry name" value="IQ"/>
    <property type="match status" value="1"/>
</dbReference>
<protein>
    <submittedName>
        <fullName evidence="3">Uncharacterized protein</fullName>
    </submittedName>
</protein>
<keyword evidence="2" id="KW-1133">Transmembrane helix</keyword>
<feature type="compositionally biased region" description="Low complexity" evidence="1">
    <location>
        <begin position="73"/>
        <end position="82"/>
    </location>
</feature>
<feature type="transmembrane region" description="Helical" evidence="2">
    <location>
        <begin position="40"/>
        <end position="59"/>
    </location>
</feature>
<reference evidence="3 4" key="1">
    <citation type="submission" date="2016-03" db="EMBL/GenBank/DDBJ databases">
        <title>Whole genome sequencing of Grifola frondosa 9006-11.</title>
        <authorList>
            <person name="Min B."/>
            <person name="Park H."/>
            <person name="Kim J.-G."/>
            <person name="Cho H."/>
            <person name="Oh Y.-L."/>
            <person name="Kong W.-S."/>
            <person name="Choi I.-G."/>
        </authorList>
    </citation>
    <scope>NUCLEOTIDE SEQUENCE [LARGE SCALE GENOMIC DNA]</scope>
    <source>
        <strain evidence="3 4">9006-11</strain>
    </source>
</reference>
<keyword evidence="2" id="KW-0812">Transmembrane</keyword>
<dbReference type="AlphaFoldDB" id="A0A1C7LZ26"/>